<evidence type="ECO:0000313" key="8">
    <source>
        <dbReference type="Proteomes" id="UP000272942"/>
    </source>
</evidence>
<dbReference type="GO" id="GO:0008270">
    <property type="term" value="F:zinc ion binding"/>
    <property type="evidence" value="ECO:0007669"/>
    <property type="project" value="UniProtKB-KW"/>
</dbReference>
<feature type="domain" description="AN1-type" evidence="6">
    <location>
        <begin position="51"/>
        <end position="99"/>
    </location>
</feature>
<dbReference type="OrthoDB" id="431929at2759"/>
<organism evidence="9">
    <name type="scientific">Echinostoma caproni</name>
    <dbReference type="NCBI Taxonomy" id="27848"/>
    <lineage>
        <taxon>Eukaryota</taxon>
        <taxon>Metazoa</taxon>
        <taxon>Spiralia</taxon>
        <taxon>Lophotrochozoa</taxon>
        <taxon>Platyhelminthes</taxon>
        <taxon>Trematoda</taxon>
        <taxon>Digenea</taxon>
        <taxon>Plagiorchiida</taxon>
        <taxon>Echinostomata</taxon>
        <taxon>Echinostomatoidea</taxon>
        <taxon>Echinostomatidae</taxon>
        <taxon>Echinostoma</taxon>
    </lineage>
</organism>
<evidence type="ECO:0000313" key="7">
    <source>
        <dbReference type="EMBL" id="VDP92061.1"/>
    </source>
</evidence>
<proteinExistence type="predicted"/>
<dbReference type="InterPro" id="IPR000058">
    <property type="entry name" value="Znf_AN1"/>
</dbReference>
<dbReference type="GO" id="GO:0043161">
    <property type="term" value="P:proteasome-mediated ubiquitin-dependent protein catabolic process"/>
    <property type="evidence" value="ECO:0007669"/>
    <property type="project" value="TreeGrafter"/>
</dbReference>
<dbReference type="GO" id="GO:0045047">
    <property type="term" value="P:protein targeting to ER"/>
    <property type="evidence" value="ECO:0007669"/>
    <property type="project" value="TreeGrafter"/>
</dbReference>
<dbReference type="PANTHER" id="PTHR14677:SF20">
    <property type="entry name" value="ZINC FINGER AN1-TYPE CONTAINING 2A-RELATED"/>
    <property type="match status" value="1"/>
</dbReference>
<keyword evidence="4" id="KW-0862">Zinc</keyword>
<protein>
    <submittedName>
        <fullName evidence="9">AN1-type domain-containing protein</fullName>
    </submittedName>
</protein>
<dbReference type="EMBL" id="UZAN01058534">
    <property type="protein sequence ID" value="VDP92061.1"/>
    <property type="molecule type" value="Genomic_DNA"/>
</dbReference>
<keyword evidence="3 5" id="KW-0863">Zinc-finger</keyword>
<sequence length="271" mass="30412">MIVLQELAFQWLKGGGGVIDPNFDLVPRHFCHRISAFTFNLFFFRPLMELPHLGTNCSYASCRRLDFLPVKCEGCHKLFCKDHYPYDNHTCTNPGIRDKQVPVCPLCNAIVPIRPGELPDVRVGHHIDTACQSKPALEMKGKIFSNACSFPRCKKRELVACRCDQCGLNFCMGHRNELDHQCKGVQRNNVGSQSRLSAAGAAAIFRAVFQNQSRNSSSVSPVYCPCSPLLLLHMYGRPCSVFLSLFLEAIRSYDLRITGSLDRLTISEKAI</sequence>
<keyword evidence="2" id="KW-0677">Repeat</keyword>
<dbReference type="PANTHER" id="PTHR14677">
    <property type="entry name" value="ARSENITE INDUCUBLE RNA ASSOCIATED PROTEIN AIP-1-RELATED"/>
    <property type="match status" value="1"/>
</dbReference>
<dbReference type="SMART" id="SM00154">
    <property type="entry name" value="ZnF_AN1"/>
    <property type="match status" value="2"/>
</dbReference>
<feature type="domain" description="AN1-type" evidence="6">
    <location>
        <begin position="142"/>
        <end position="190"/>
    </location>
</feature>
<dbReference type="Pfam" id="PF01428">
    <property type="entry name" value="zf-AN1"/>
    <property type="match status" value="2"/>
</dbReference>
<evidence type="ECO:0000256" key="3">
    <source>
        <dbReference type="ARBA" id="ARBA00022771"/>
    </source>
</evidence>
<dbReference type="AlphaFoldDB" id="A0A183B6F4"/>
<dbReference type="InterPro" id="IPR035896">
    <property type="entry name" value="AN1-like_Znf"/>
</dbReference>
<keyword evidence="1" id="KW-0479">Metal-binding</keyword>
<dbReference type="Proteomes" id="UP000272942">
    <property type="component" value="Unassembled WGS sequence"/>
</dbReference>
<evidence type="ECO:0000256" key="1">
    <source>
        <dbReference type="ARBA" id="ARBA00022723"/>
    </source>
</evidence>
<dbReference type="Pfam" id="PF25403">
    <property type="entry name" value="zf-C2H2_ZFAND2"/>
    <property type="match status" value="1"/>
</dbReference>
<dbReference type="SUPFAM" id="SSF118310">
    <property type="entry name" value="AN1-like Zinc finger"/>
    <property type="match status" value="2"/>
</dbReference>
<accession>A0A183B6F4</accession>
<dbReference type="PROSITE" id="PS51039">
    <property type="entry name" value="ZF_AN1"/>
    <property type="match status" value="2"/>
</dbReference>
<evidence type="ECO:0000256" key="2">
    <source>
        <dbReference type="ARBA" id="ARBA00022737"/>
    </source>
</evidence>
<name>A0A183B6F4_9TREM</name>
<dbReference type="Gene3D" id="4.10.1110.10">
    <property type="entry name" value="AN1-like Zinc finger"/>
    <property type="match status" value="2"/>
</dbReference>
<reference evidence="7 8" key="2">
    <citation type="submission" date="2018-11" db="EMBL/GenBank/DDBJ databases">
        <authorList>
            <consortium name="Pathogen Informatics"/>
        </authorList>
    </citation>
    <scope>NUCLEOTIDE SEQUENCE [LARGE SCALE GENOMIC DNA]</scope>
    <source>
        <strain evidence="7 8">Egypt</strain>
    </source>
</reference>
<reference evidence="9" key="1">
    <citation type="submission" date="2016-06" db="UniProtKB">
        <authorList>
            <consortium name="WormBaseParasite"/>
        </authorList>
    </citation>
    <scope>IDENTIFICATION</scope>
</reference>
<dbReference type="GO" id="GO:0005783">
    <property type="term" value="C:endoplasmic reticulum"/>
    <property type="evidence" value="ECO:0007669"/>
    <property type="project" value="TreeGrafter"/>
</dbReference>
<evidence type="ECO:0000256" key="4">
    <source>
        <dbReference type="ARBA" id="ARBA00022833"/>
    </source>
</evidence>
<keyword evidence="8" id="KW-1185">Reference proteome</keyword>
<dbReference type="InterPro" id="IPR057357">
    <property type="entry name" value="Znf-C2H2_ZFAND2A/B"/>
</dbReference>
<evidence type="ECO:0000256" key="5">
    <source>
        <dbReference type="PROSITE-ProRule" id="PRU00449"/>
    </source>
</evidence>
<evidence type="ECO:0000259" key="6">
    <source>
        <dbReference type="PROSITE" id="PS51039"/>
    </source>
</evidence>
<dbReference type="WBParaSite" id="ECPE_0001482901-mRNA-1">
    <property type="protein sequence ID" value="ECPE_0001482901-mRNA-1"/>
    <property type="gene ID" value="ECPE_0001482901"/>
</dbReference>
<gene>
    <name evidence="7" type="ORF">ECPE_LOCUS14789</name>
</gene>
<evidence type="ECO:0000313" key="9">
    <source>
        <dbReference type="WBParaSite" id="ECPE_0001482901-mRNA-1"/>
    </source>
</evidence>